<evidence type="ECO:0000313" key="1">
    <source>
        <dbReference type="EMBL" id="SFC60777.1"/>
    </source>
</evidence>
<name>A0A1I1KIZ6_9ACTN</name>
<evidence type="ECO:0000313" key="2">
    <source>
        <dbReference type="Proteomes" id="UP000198832"/>
    </source>
</evidence>
<accession>A0A1I1KIZ6</accession>
<dbReference type="STRING" id="574651.SAMN04487968_108178"/>
<dbReference type="OrthoDB" id="4373027at2"/>
<dbReference type="AlphaFoldDB" id="A0A1I1KIZ6"/>
<protein>
    <submittedName>
        <fullName evidence="1">Uncharacterized protein</fullName>
    </submittedName>
</protein>
<proteinExistence type="predicted"/>
<sequence length="139" mass="15391">MTEQTIQPTLLHSQADVEKFWTTICQPQGWRTPELWVVLVDAEGEPFPSVHHVPELPESPDRTTIDHLVHGCRRLLDELDAGGRVAMLLCRPGASAVTPFDKAWTRALVHGAHRVGVELEVVHVASDATIRPLPLDEVA</sequence>
<dbReference type="RefSeq" id="WP_091124215.1">
    <property type="nucleotide sequence ID" value="NZ_FOLB01000008.1"/>
</dbReference>
<organism evidence="1 2">
    <name type="scientific">Nocardioides terrae</name>
    <dbReference type="NCBI Taxonomy" id="574651"/>
    <lineage>
        <taxon>Bacteria</taxon>
        <taxon>Bacillati</taxon>
        <taxon>Actinomycetota</taxon>
        <taxon>Actinomycetes</taxon>
        <taxon>Propionibacteriales</taxon>
        <taxon>Nocardioidaceae</taxon>
        <taxon>Nocardioides</taxon>
    </lineage>
</organism>
<keyword evidence="2" id="KW-1185">Reference proteome</keyword>
<dbReference type="EMBL" id="FOLB01000008">
    <property type="protein sequence ID" value="SFC60777.1"/>
    <property type="molecule type" value="Genomic_DNA"/>
</dbReference>
<reference evidence="1 2" key="1">
    <citation type="submission" date="2016-10" db="EMBL/GenBank/DDBJ databases">
        <authorList>
            <person name="de Groot N.N."/>
        </authorList>
    </citation>
    <scope>NUCLEOTIDE SEQUENCE [LARGE SCALE GENOMIC DNA]</scope>
    <source>
        <strain evidence="1 2">CGMCC 1.7056</strain>
    </source>
</reference>
<gene>
    <name evidence="1" type="ORF">SAMN04487968_108178</name>
</gene>
<dbReference type="Proteomes" id="UP000198832">
    <property type="component" value="Unassembled WGS sequence"/>
</dbReference>